<organism evidence="2 3">
    <name type="scientific">Nitrospirillum iridis</name>
    <dbReference type="NCBI Taxonomy" id="765888"/>
    <lineage>
        <taxon>Bacteria</taxon>
        <taxon>Pseudomonadati</taxon>
        <taxon>Pseudomonadota</taxon>
        <taxon>Alphaproteobacteria</taxon>
        <taxon>Rhodospirillales</taxon>
        <taxon>Azospirillaceae</taxon>
        <taxon>Nitrospirillum</taxon>
    </lineage>
</organism>
<dbReference type="EMBL" id="JACIIZ010000002">
    <property type="protein sequence ID" value="MBB6250460.1"/>
    <property type="molecule type" value="Genomic_DNA"/>
</dbReference>
<sequence>MALPEALRGSGWTAVAARRMFPLLVWCAQQGKKITYGQLDTELQRRGWGHHVNVVVYGHPAGAVGNACIEIEKEIGEKIPPLNALVVNAKSGIPGTGCDYYLATYLDKNRSRSLTDAQRKAMAEETMEEVWRFQKWDETLNRCGLKPIQGGIPSLHSNSPRKTPRKRGWSNEPESAEHQALKKWVAENPQVLGSKIPYRPGKTEWLFASADRVDVMFEHKDGCIAVEVKAANANNADLERGIYQCIKYQALLRAELKAEGKIPNGSSLLITEAQLSSGLQALADLLGVRVVVVPVKRHAAKRGKTSKRAAEAAL</sequence>
<name>A0A7X0AUS2_9PROT</name>
<keyword evidence="3" id="KW-1185">Reference proteome</keyword>
<evidence type="ECO:0000313" key="3">
    <source>
        <dbReference type="Proteomes" id="UP000539175"/>
    </source>
</evidence>
<reference evidence="2 3" key="1">
    <citation type="submission" date="2020-08" db="EMBL/GenBank/DDBJ databases">
        <title>Genomic Encyclopedia of Type Strains, Phase IV (KMG-IV): sequencing the most valuable type-strain genomes for metagenomic binning, comparative biology and taxonomic classification.</title>
        <authorList>
            <person name="Goeker M."/>
        </authorList>
    </citation>
    <scope>NUCLEOTIDE SEQUENCE [LARGE SCALE GENOMIC DNA]</scope>
    <source>
        <strain evidence="2 3">DSM 22198</strain>
    </source>
</reference>
<dbReference type="AlphaFoldDB" id="A0A7X0AUS2"/>
<protein>
    <submittedName>
        <fullName evidence="2">Uncharacterized protein</fullName>
    </submittedName>
</protein>
<accession>A0A7X0AUS2</accession>
<evidence type="ECO:0000313" key="2">
    <source>
        <dbReference type="EMBL" id="MBB6250460.1"/>
    </source>
</evidence>
<evidence type="ECO:0000256" key="1">
    <source>
        <dbReference type="SAM" id="MobiDB-lite"/>
    </source>
</evidence>
<feature type="region of interest" description="Disordered" evidence="1">
    <location>
        <begin position="148"/>
        <end position="174"/>
    </location>
</feature>
<gene>
    <name evidence="2" type="ORF">FHS74_001001</name>
</gene>
<dbReference type="RefSeq" id="WP_184798019.1">
    <property type="nucleotide sequence ID" value="NZ_JACIIZ010000002.1"/>
</dbReference>
<dbReference type="Proteomes" id="UP000539175">
    <property type="component" value="Unassembled WGS sequence"/>
</dbReference>
<comment type="caution">
    <text evidence="2">The sequence shown here is derived from an EMBL/GenBank/DDBJ whole genome shotgun (WGS) entry which is preliminary data.</text>
</comment>
<proteinExistence type="predicted"/>